<proteinExistence type="predicted"/>
<dbReference type="InterPro" id="IPR039874">
    <property type="entry name" value="WAPL"/>
</dbReference>
<evidence type="ECO:0000313" key="2">
    <source>
        <dbReference type="EMBL" id="EGC31007.1"/>
    </source>
</evidence>
<dbReference type="FunCoup" id="F0ZYH9">
    <property type="interactions" value="398"/>
</dbReference>
<dbReference type="RefSeq" id="XP_003292477.1">
    <property type="nucleotide sequence ID" value="XM_003292429.1"/>
</dbReference>
<feature type="compositionally biased region" description="Low complexity" evidence="1">
    <location>
        <begin position="446"/>
        <end position="457"/>
    </location>
</feature>
<evidence type="ECO:0000313" key="3">
    <source>
        <dbReference type="Proteomes" id="UP000001064"/>
    </source>
</evidence>
<dbReference type="OrthoDB" id="78088at2759"/>
<feature type="region of interest" description="Disordered" evidence="1">
    <location>
        <begin position="513"/>
        <end position="564"/>
    </location>
</feature>
<dbReference type="InParanoid" id="F0ZYH9"/>
<dbReference type="EMBL" id="GL871284">
    <property type="protein sequence ID" value="EGC31007.1"/>
    <property type="molecule type" value="Genomic_DNA"/>
</dbReference>
<evidence type="ECO:0008006" key="4">
    <source>
        <dbReference type="Google" id="ProtNLM"/>
    </source>
</evidence>
<dbReference type="STRING" id="5786.F0ZYH9"/>
<dbReference type="OMA" id="HINHSMK"/>
<feature type="compositionally biased region" description="Basic residues" evidence="1">
    <location>
        <begin position="297"/>
        <end position="310"/>
    </location>
</feature>
<keyword evidence="3" id="KW-1185">Reference proteome</keyword>
<sequence length="1088" mass="121633">MSLFSNSSSNNNNNNNSDSSEEDNKNSFWNKKKSFSKSPTKNTVQPWVLITSKPRSNTPIKNTPTFSSYTKEEDKSPIITDTTEKSVKSSFDFFRKASIASSSAITTLKSSLSSSSSTSTPKPTPTTTSTTTSIQTKNTTNSPNSTPISFLTKKTSDLSKNTNNIKLDTSLSSSTSTISTLSTSSSSLSTSVSSLSHTSSLSSTNSTVVSPFKRNKTEIEPVKEVIKLDSINKSKTSVDLGSKKDVYDIDMLSNFDFDEGPIDTSKPKPPPKKTSKELAHLKKEEKEKEKEKEKLKKVVKTSTSNRKKKSTLSIDLDAPSPSPSSSQVSQDKHSSRSKLKRSKEDIFNDSQNDENTLISSRVLSQSFESNELHYEEATKIIKSLASNDSKIILATLGQLSKIVTEQCSEFTLILRSHSLFTPLCDTLMSLCLFKQDDNNDSNPLANKKSNTPPNFNNKKNKPSPLTTVKRSSSLDSLKKHNTNANIDLLSLFLSTTADDGSASSEILTTTNVNKNNRDFDTSTDTEDEGEKPTITKKKHKSNSGLMSLSSSSTSNKNEATTSNISENNLTDREIKAVYLASCFILFAFSSEQTNIEHFSRGTIEFLYSQAIKIPENYLLEFYTTPSRLPKSPKSPKSPSSSGVSPLKKMLELETSIFSHFQTLVSDTVRFSVSTPSLSLATLSNLASNHINHSMKLRLKEFGLMDGMVKLLTRYIDYLNPILDLSSISPKLIGNIEYILKIIDQCLVGDIKANRVLLVTQDTLSMFLTYIRYLYVAINANNDRLAGLDIKLIGSEAIISILNILLNLTHDNFEASKLINQITKSFNNYDSNNNNNNNNSNSQIINSTNKNKSPINNKNEFGVNKEFSEYLESISNSKFTPRKVKFLESIEIKENFAFKVIIQLLKLEVPEKYDIGQLCISLLVNLVEINPENREILHNMEGAIESILQLYLWRTNDSRIITRVTTKTQEKIASSYLVILIGYLIKDHAENRQLVIKTLPNHSFDDMVKLLMDFIEFQFNSEILTDEFYKLVCNLINDVFLIESTSPLPFSNEIKLKYQSFNSDYDKKLNLTNNNNSNNNNSNNKQINK</sequence>
<dbReference type="AlphaFoldDB" id="F0ZYH9"/>
<evidence type="ECO:0000256" key="1">
    <source>
        <dbReference type="SAM" id="MobiDB-lite"/>
    </source>
</evidence>
<dbReference type="KEGG" id="dpp:DICPUDRAFT_157191"/>
<feature type="region of interest" description="Disordered" evidence="1">
    <location>
        <begin position="1"/>
        <end position="81"/>
    </location>
</feature>
<feature type="compositionally biased region" description="Low complexity" evidence="1">
    <location>
        <begin position="311"/>
        <end position="329"/>
    </location>
</feature>
<feature type="compositionally biased region" description="Basic and acidic residues" evidence="1">
    <location>
        <begin position="70"/>
        <end position="81"/>
    </location>
</feature>
<feature type="region of interest" description="Disordered" evidence="1">
    <location>
        <begin position="442"/>
        <end position="476"/>
    </location>
</feature>
<gene>
    <name evidence="2" type="ORF">DICPUDRAFT_157191</name>
</gene>
<reference evidence="3" key="1">
    <citation type="journal article" date="2011" name="Genome Biol.">
        <title>Comparative genomics of the social amoebae Dictyostelium discoideum and Dictyostelium purpureum.</title>
        <authorList>
            <consortium name="US DOE Joint Genome Institute (JGI-PGF)"/>
            <person name="Sucgang R."/>
            <person name="Kuo A."/>
            <person name="Tian X."/>
            <person name="Salerno W."/>
            <person name="Parikh A."/>
            <person name="Feasley C.L."/>
            <person name="Dalin E."/>
            <person name="Tu H."/>
            <person name="Huang E."/>
            <person name="Barry K."/>
            <person name="Lindquist E."/>
            <person name="Shapiro H."/>
            <person name="Bruce D."/>
            <person name="Schmutz J."/>
            <person name="Salamov A."/>
            <person name="Fey P."/>
            <person name="Gaudet P."/>
            <person name="Anjard C."/>
            <person name="Babu M.M."/>
            <person name="Basu S."/>
            <person name="Bushmanova Y."/>
            <person name="van der Wel H."/>
            <person name="Katoh-Kurasawa M."/>
            <person name="Dinh C."/>
            <person name="Coutinho P.M."/>
            <person name="Saito T."/>
            <person name="Elias M."/>
            <person name="Schaap P."/>
            <person name="Kay R.R."/>
            <person name="Henrissat B."/>
            <person name="Eichinger L."/>
            <person name="Rivero F."/>
            <person name="Putnam N.H."/>
            <person name="West C.M."/>
            <person name="Loomis W.F."/>
            <person name="Chisholm R.L."/>
            <person name="Shaulsky G."/>
            <person name="Strassmann J.E."/>
            <person name="Queller D.C."/>
            <person name="Kuspa A."/>
            <person name="Grigoriev I.V."/>
        </authorList>
    </citation>
    <scope>NUCLEOTIDE SEQUENCE [LARGE SCALE GENOMIC DNA]</scope>
    <source>
        <strain evidence="3">QSDP1</strain>
    </source>
</reference>
<feature type="region of interest" description="Disordered" evidence="1">
    <location>
        <begin position="175"/>
        <end position="207"/>
    </location>
</feature>
<feature type="region of interest" description="Disordered" evidence="1">
    <location>
        <begin position="110"/>
        <end position="153"/>
    </location>
</feature>
<dbReference type="PANTHER" id="PTHR22100">
    <property type="entry name" value="WINGS APART-LIKE PROTEIN HOMOLOG"/>
    <property type="match status" value="1"/>
</dbReference>
<dbReference type="eggNOG" id="ENOG502QQX2">
    <property type="taxonomic scope" value="Eukaryota"/>
</dbReference>
<dbReference type="VEuPathDB" id="AmoebaDB:DICPUDRAFT_157191"/>
<dbReference type="Gene3D" id="1.25.10.10">
    <property type="entry name" value="Leucine-rich Repeat Variant"/>
    <property type="match status" value="1"/>
</dbReference>
<feature type="region of interest" description="Disordered" evidence="1">
    <location>
        <begin position="257"/>
        <end position="352"/>
    </location>
</feature>
<dbReference type="Proteomes" id="UP000001064">
    <property type="component" value="Unassembled WGS sequence"/>
</dbReference>
<feature type="compositionally biased region" description="Low complexity" evidence="1">
    <location>
        <begin position="110"/>
        <end position="147"/>
    </location>
</feature>
<dbReference type="GeneID" id="10508276"/>
<name>F0ZYH9_DICPU</name>
<organism evidence="2 3">
    <name type="scientific">Dictyostelium purpureum</name>
    <name type="common">Slime mold</name>
    <dbReference type="NCBI Taxonomy" id="5786"/>
    <lineage>
        <taxon>Eukaryota</taxon>
        <taxon>Amoebozoa</taxon>
        <taxon>Evosea</taxon>
        <taxon>Eumycetozoa</taxon>
        <taxon>Dictyostelia</taxon>
        <taxon>Dictyosteliales</taxon>
        <taxon>Dictyosteliaceae</taxon>
        <taxon>Dictyostelium</taxon>
    </lineage>
</organism>
<protein>
    <recommendedName>
        <fullName evidence="4">WAPL domain-containing protein</fullName>
    </recommendedName>
</protein>
<feature type="compositionally biased region" description="Basic and acidic residues" evidence="1">
    <location>
        <begin position="274"/>
        <end position="296"/>
    </location>
</feature>
<feature type="compositionally biased region" description="Low complexity" evidence="1">
    <location>
        <begin position="1"/>
        <end position="18"/>
    </location>
</feature>
<feature type="compositionally biased region" description="Polar residues" evidence="1">
    <location>
        <begin position="465"/>
        <end position="475"/>
    </location>
</feature>
<dbReference type="InterPro" id="IPR011989">
    <property type="entry name" value="ARM-like"/>
</dbReference>
<feature type="region of interest" description="Disordered" evidence="1">
    <location>
        <begin position="829"/>
        <end position="856"/>
    </location>
</feature>
<accession>F0ZYH9</accession>
<feature type="compositionally biased region" description="Low complexity" evidence="1">
    <location>
        <begin position="829"/>
        <end position="852"/>
    </location>
</feature>
<feature type="compositionally biased region" description="Polar residues" evidence="1">
    <location>
        <begin position="53"/>
        <end position="69"/>
    </location>
</feature>
<dbReference type="PANTHER" id="PTHR22100:SF13">
    <property type="entry name" value="WINGS APART-LIKE PROTEIN HOMOLOG"/>
    <property type="match status" value="1"/>
</dbReference>
<feature type="compositionally biased region" description="Low complexity" evidence="1">
    <location>
        <begin position="542"/>
        <end position="563"/>
    </location>
</feature>